<dbReference type="Pfam" id="PF00324">
    <property type="entry name" value="AA_permease"/>
    <property type="match status" value="1"/>
</dbReference>
<gene>
    <name evidence="19" type="ORF">ACEWY4_024924</name>
</gene>
<dbReference type="InterPro" id="IPR002948">
    <property type="entry name" value="SLC12A3"/>
</dbReference>
<feature type="transmembrane region" description="Helical" evidence="15">
    <location>
        <begin position="396"/>
        <end position="415"/>
    </location>
</feature>
<evidence type="ECO:0000256" key="8">
    <source>
        <dbReference type="ARBA" id="ARBA00023053"/>
    </source>
</evidence>
<evidence type="ECO:0000313" key="19">
    <source>
        <dbReference type="EMBL" id="KAL2079180.1"/>
    </source>
</evidence>
<dbReference type="PANTHER" id="PTHR11827">
    <property type="entry name" value="SOLUTE CARRIER FAMILY 12, CATION COTRANSPORTERS"/>
    <property type="match status" value="1"/>
</dbReference>
<feature type="transmembrane region" description="Helical" evidence="15">
    <location>
        <begin position="554"/>
        <end position="575"/>
    </location>
</feature>
<dbReference type="Gene3D" id="1.20.1740.10">
    <property type="entry name" value="Amino acid/polyamine transporter I"/>
    <property type="match status" value="1"/>
</dbReference>
<feature type="domain" description="SLC12A transporter C-terminal" evidence="17">
    <location>
        <begin position="824"/>
        <end position="1053"/>
    </location>
</feature>
<evidence type="ECO:0000256" key="12">
    <source>
        <dbReference type="ARBA" id="ARBA00023201"/>
    </source>
</evidence>
<evidence type="ECO:0000256" key="4">
    <source>
        <dbReference type="ARBA" id="ARBA00022475"/>
    </source>
</evidence>
<reference evidence="19 20" key="1">
    <citation type="submission" date="2024-09" db="EMBL/GenBank/DDBJ databases">
        <title>A chromosome-level genome assembly of Gray's grenadier anchovy, Coilia grayii.</title>
        <authorList>
            <person name="Fu Z."/>
        </authorList>
    </citation>
    <scope>NUCLEOTIDE SEQUENCE [LARGE SCALE GENOMIC DNA]</scope>
    <source>
        <strain evidence="19">G4</strain>
        <tissue evidence="19">Muscle</tissue>
    </source>
</reference>
<evidence type="ECO:0000259" key="16">
    <source>
        <dbReference type="Pfam" id="PF00324"/>
    </source>
</evidence>
<feature type="transmembrane region" description="Helical" evidence="15">
    <location>
        <begin position="587"/>
        <end position="605"/>
    </location>
</feature>
<keyword evidence="9" id="KW-0406">Ion transport</keyword>
<dbReference type="NCBIfam" id="TIGR00930">
    <property type="entry name" value="2a30"/>
    <property type="match status" value="1"/>
</dbReference>
<keyword evidence="4" id="KW-1003">Cell membrane</keyword>
<dbReference type="GO" id="GO:0006814">
    <property type="term" value="P:sodium ion transport"/>
    <property type="evidence" value="ECO:0007669"/>
    <property type="project" value="UniProtKB-KW"/>
</dbReference>
<dbReference type="AlphaFoldDB" id="A0ABD1IY55"/>
<keyword evidence="11" id="KW-0325">Glycoprotein</keyword>
<dbReference type="PRINTS" id="PR01230">
    <property type="entry name" value="NACLTRNSPORT"/>
</dbReference>
<feature type="transmembrane region" description="Helical" evidence="15">
    <location>
        <begin position="361"/>
        <end position="384"/>
    </location>
</feature>
<dbReference type="InterPro" id="IPR004842">
    <property type="entry name" value="SLC12A_fam"/>
</dbReference>
<feature type="transmembrane region" description="Helical" evidence="15">
    <location>
        <begin position="529"/>
        <end position="548"/>
    </location>
</feature>
<comment type="subcellular location">
    <subcellularLocation>
        <location evidence="1">Cell membrane</location>
        <topology evidence="1">Multi-pass membrane protein</topology>
    </subcellularLocation>
</comment>
<evidence type="ECO:0000256" key="5">
    <source>
        <dbReference type="ARBA" id="ARBA00022692"/>
    </source>
</evidence>
<evidence type="ECO:0000256" key="13">
    <source>
        <dbReference type="ARBA" id="ARBA00023214"/>
    </source>
</evidence>
<evidence type="ECO:0000313" key="20">
    <source>
        <dbReference type="Proteomes" id="UP001591681"/>
    </source>
</evidence>
<evidence type="ECO:0000256" key="14">
    <source>
        <dbReference type="SAM" id="MobiDB-lite"/>
    </source>
</evidence>
<sequence length="1054" mass="116871">MGHKLSRGRENVDTSPRGRFSISEEAPPRYIAHEENDVSKSPGVNHAKCTAELPQVVVSIEASGDSAARQGSSPDVRRPSLYSTLDEVPQLDFYTNTTFLGRQRRSRPTLETLRKAFDDGDTASNAESAGNEGLSDIQEVLHSVDGTTTKTAKPPVRFGWVTGVMIRCMLNIWGVVLFLRLSWITAKAGIILTWVIILLSVVITSVTALSVSAISTNGRVKSGGAYFMISRTLGPEIGGPIGVVFSFANAIACAFHSVGFAETVGTLLKEHDAVMVDELNDVRIIGVITVTLLLFISLAGMEWEAKTQVLFFLMLMVTFANYFVGTFLPPTPQKQAQGFFSYQMDIFIDNLLPDKRNAGGYFFEMFSIFFPSAIGILAGANISGDLKDPAHAIPKGTLMAILFTTLSYLAISITLGSCVIRDATGALEDQLIMNVTEGCEGLACSFGWNFTRCLHDVQCQYGLANDHQVLRMVSGFGPLIIAGLFAASLSSALAFLVSAPKVFQCLCRDKIYPYIGFFAKGYGKNDEPLRAYILTYLIALAFILIGDLNKVAPVISNFFLCSYALINFSCFHASITNSPGWRPSFRYYNRWVALFGAVVSVVIMFLLTWQMALITLCLILLLLGYVTYKKPEVNWGSSMQANKYNMALSYSVSLSGVEDHVKNYRPQCLVLTGPPPLRPALVDFVGSFTKNISLMICGDILMDDKSALPHHSADSLVKWLNRRKVRSFYAQLNGDSLRDGARALLQASGLGKLKPNTLIMGFKSNWRECSPHSLDDYVNTIYDTFDRNYGVCILRLMDGLDITEELLYEDNGGLEQGESPEQQSCNNSTEDDSDQDSSQQGHQDHVPSDQITTVFQTTQGKKTIDVYWISDDGGLTLLIPYLLTRRKHWRNCKVRLFVVGQQQTSEEDHRKEMVCLLQRFRLDVHDVIVITDSERPPLTKNLKRFESSIAPFRLSGEQEERTTPLRAGSPSSWRLSDKELDAFKTKSERKVRLNEIIRRNSTHAALVIVSLPVPQSGCPSSLYMAWLEALTCGLHCPALLIRGNQQNVLTFYCQ</sequence>
<evidence type="ECO:0000259" key="18">
    <source>
        <dbReference type="Pfam" id="PF08403"/>
    </source>
</evidence>
<dbReference type="EMBL" id="JBHFQA010000022">
    <property type="protein sequence ID" value="KAL2079180.1"/>
    <property type="molecule type" value="Genomic_DNA"/>
</dbReference>
<feature type="compositionally biased region" description="Polar residues" evidence="14">
    <location>
        <begin position="819"/>
        <end position="828"/>
    </location>
</feature>
<dbReference type="GO" id="GO:0005886">
    <property type="term" value="C:plasma membrane"/>
    <property type="evidence" value="ECO:0007669"/>
    <property type="project" value="UniProtKB-SubCell"/>
</dbReference>
<evidence type="ECO:0000256" key="3">
    <source>
        <dbReference type="ARBA" id="ARBA00022448"/>
    </source>
</evidence>
<feature type="region of interest" description="Disordered" evidence="14">
    <location>
        <begin position="1"/>
        <end position="28"/>
    </location>
</feature>
<keyword evidence="20" id="KW-1185">Reference proteome</keyword>
<evidence type="ECO:0000256" key="10">
    <source>
        <dbReference type="ARBA" id="ARBA00023136"/>
    </source>
</evidence>
<dbReference type="PANTHER" id="PTHR11827:SF97">
    <property type="entry name" value="SLC12A10.3 SOLUTE CARRIER FAMILY 12 (SODIUM_POTASSIUM_CHLORIDE TRANSPORTERS), MEMBER 10, TANDEM DUPLICATE 3 ISOFORM X1-RELATED"/>
    <property type="match status" value="1"/>
</dbReference>
<evidence type="ECO:0000256" key="15">
    <source>
        <dbReference type="SAM" id="Phobius"/>
    </source>
</evidence>
<dbReference type="InterPro" id="IPR018491">
    <property type="entry name" value="SLC12_C"/>
</dbReference>
<keyword evidence="12" id="KW-0739">Sodium transport</keyword>
<dbReference type="Pfam" id="PF08403">
    <property type="entry name" value="AA_permease_N"/>
    <property type="match status" value="1"/>
</dbReference>
<protein>
    <recommendedName>
        <fullName evidence="21">Solute carrier family 12 member 3-like</fullName>
    </recommendedName>
</protein>
<dbReference type="Proteomes" id="UP001591681">
    <property type="component" value="Unassembled WGS sequence"/>
</dbReference>
<feature type="transmembrane region" description="Helical" evidence="15">
    <location>
        <begin position="476"/>
        <end position="498"/>
    </location>
</feature>
<feature type="transmembrane region" description="Helical" evidence="15">
    <location>
        <begin position="191"/>
        <end position="216"/>
    </location>
</feature>
<keyword evidence="13" id="KW-0868">Chloride</keyword>
<accession>A0ABD1IY55</accession>
<keyword evidence="10 15" id="KW-0472">Membrane</keyword>
<feature type="region of interest" description="Disordered" evidence="14">
    <location>
        <begin position="812"/>
        <end position="854"/>
    </location>
</feature>
<keyword evidence="7 15" id="KW-1133">Transmembrane helix</keyword>
<dbReference type="Pfam" id="PF03522">
    <property type="entry name" value="SLC12"/>
    <property type="match status" value="1"/>
</dbReference>
<keyword evidence="6" id="KW-0769">Symport</keyword>
<feature type="transmembrane region" description="Helical" evidence="15">
    <location>
        <begin position="281"/>
        <end position="300"/>
    </location>
</feature>
<dbReference type="InterPro" id="IPR004841">
    <property type="entry name" value="AA-permease/SLC12A_dom"/>
</dbReference>
<keyword evidence="5 15" id="KW-0812">Transmembrane</keyword>
<feature type="transmembrane region" description="Helical" evidence="15">
    <location>
        <begin position="309"/>
        <end position="328"/>
    </location>
</feature>
<proteinExistence type="inferred from homology"/>
<dbReference type="GO" id="GO:0015377">
    <property type="term" value="F:chloride:monoatomic cation symporter activity"/>
    <property type="evidence" value="ECO:0007669"/>
    <property type="project" value="UniProtKB-ARBA"/>
</dbReference>
<organism evidence="19 20">
    <name type="scientific">Coilia grayii</name>
    <name type="common">Gray's grenadier anchovy</name>
    <dbReference type="NCBI Taxonomy" id="363190"/>
    <lineage>
        <taxon>Eukaryota</taxon>
        <taxon>Metazoa</taxon>
        <taxon>Chordata</taxon>
        <taxon>Craniata</taxon>
        <taxon>Vertebrata</taxon>
        <taxon>Euteleostomi</taxon>
        <taxon>Actinopterygii</taxon>
        <taxon>Neopterygii</taxon>
        <taxon>Teleostei</taxon>
        <taxon>Clupei</taxon>
        <taxon>Clupeiformes</taxon>
        <taxon>Clupeoidei</taxon>
        <taxon>Engraulidae</taxon>
        <taxon>Coilinae</taxon>
        <taxon>Coilia</taxon>
    </lineage>
</organism>
<name>A0ABD1IY55_9TELE</name>
<comment type="caution">
    <text evidence="19">The sequence shown here is derived from an EMBL/GenBank/DDBJ whole genome shotgun (WGS) entry which is preliminary data.</text>
</comment>
<feature type="domain" description="Amino acid permease N-terminal" evidence="18">
    <location>
        <begin position="82"/>
        <end position="126"/>
    </location>
</feature>
<evidence type="ECO:0000259" key="17">
    <source>
        <dbReference type="Pfam" id="PF03522"/>
    </source>
</evidence>
<evidence type="ECO:0000256" key="6">
    <source>
        <dbReference type="ARBA" id="ARBA00022847"/>
    </source>
</evidence>
<dbReference type="InterPro" id="IPR013612">
    <property type="entry name" value="AA_permease_N"/>
</dbReference>
<comment type="similarity">
    <text evidence="2">Belongs to the SLC12A transporter family.</text>
</comment>
<feature type="domain" description="Amino acid permease/ SLC12A" evidence="16">
    <location>
        <begin position="163"/>
        <end position="669"/>
    </location>
</feature>
<evidence type="ECO:0000256" key="7">
    <source>
        <dbReference type="ARBA" id="ARBA00022989"/>
    </source>
</evidence>
<evidence type="ECO:0008006" key="21">
    <source>
        <dbReference type="Google" id="ProtNLM"/>
    </source>
</evidence>
<evidence type="ECO:0000256" key="9">
    <source>
        <dbReference type="ARBA" id="ARBA00023065"/>
    </source>
</evidence>
<keyword evidence="8" id="KW-0915">Sodium</keyword>
<feature type="transmembrane region" description="Helical" evidence="15">
    <location>
        <begin position="237"/>
        <end position="261"/>
    </location>
</feature>
<feature type="transmembrane region" description="Helical" evidence="15">
    <location>
        <begin position="158"/>
        <end position="179"/>
    </location>
</feature>
<evidence type="ECO:0000256" key="2">
    <source>
        <dbReference type="ARBA" id="ARBA00010593"/>
    </source>
</evidence>
<evidence type="ECO:0000256" key="11">
    <source>
        <dbReference type="ARBA" id="ARBA00023180"/>
    </source>
</evidence>
<keyword evidence="3" id="KW-0813">Transport</keyword>
<evidence type="ECO:0000256" key="1">
    <source>
        <dbReference type="ARBA" id="ARBA00004651"/>
    </source>
</evidence>